<evidence type="ECO:0000313" key="3">
    <source>
        <dbReference type="EnsemblMetazoa" id="ADAC010095-PA"/>
    </source>
</evidence>
<dbReference type="EnsemblMetazoa" id="ADAC010095-RA">
    <property type="protein sequence ID" value="ADAC010095-PA"/>
    <property type="gene ID" value="ADAC010095"/>
</dbReference>
<dbReference type="AlphaFoldDB" id="W5J238"/>
<feature type="region of interest" description="Disordered" evidence="1">
    <location>
        <begin position="90"/>
        <end position="141"/>
    </location>
</feature>
<name>W5J238_ANODA</name>
<reference evidence="2" key="2">
    <citation type="submission" date="2010-05" db="EMBL/GenBank/DDBJ databases">
        <authorList>
            <person name="Almeida L.G."/>
            <person name="Nicolas M.F."/>
            <person name="Souza R.C."/>
            <person name="Vasconcelos A.T.R."/>
        </authorList>
    </citation>
    <scope>NUCLEOTIDE SEQUENCE</scope>
</reference>
<dbReference type="OMA" id="ININHMT"/>
<dbReference type="HOGENOM" id="CLU_674786_0_0_1"/>
<proteinExistence type="predicted"/>
<dbReference type="eggNOG" id="KOG3678">
    <property type="taxonomic scope" value="Eukaryota"/>
</dbReference>
<dbReference type="VEuPathDB" id="VectorBase:ADAR2_005420"/>
<accession>W5J238</accession>
<dbReference type="EMBL" id="ADMH02002140">
    <property type="protein sequence ID" value="ETN58317.1"/>
    <property type="molecule type" value="Genomic_DNA"/>
</dbReference>
<feature type="region of interest" description="Disordered" evidence="1">
    <location>
        <begin position="156"/>
        <end position="185"/>
    </location>
</feature>
<evidence type="ECO:0000313" key="4">
    <source>
        <dbReference type="Proteomes" id="UP000000673"/>
    </source>
</evidence>
<evidence type="ECO:0000313" key="2">
    <source>
        <dbReference type="EMBL" id="ETN58317.1"/>
    </source>
</evidence>
<feature type="compositionally biased region" description="Polar residues" evidence="1">
    <location>
        <begin position="13"/>
        <end position="22"/>
    </location>
</feature>
<feature type="region of interest" description="Disordered" evidence="1">
    <location>
        <begin position="373"/>
        <end position="408"/>
    </location>
</feature>
<gene>
    <name evidence="2" type="ORF">AND_010095</name>
</gene>
<sequence>MERYNQRHHDQSTETMNRNSLESARKNFFISMSDIADTGTPTPPPTRHNLFASNSNAPLSGSASGSNSNLSNGSMSSAALEVLNRSVGSKSSKLSSSSSSSTSSSSTTTSHVAQSTSSTQRMSSLKSSSSSTSSSAAAVKQGLGEMQSSIAEMKNMMGHNSSSSSTTTTTSSSTQQSSSSSISSSSTKTAAASAAATLASLQSRKLSANTLSPSPSSKISDLQKRLRSSMDSLDDPQGPTDPLVTFPDSETDDDLSSIASGLKPMSMVVPNGHGSLVNGTSSGSLGNVDTVKFEQKKMTSESKTKLVKDGFSSEQATLNSAESKKLHAGDLQYQEQAALAAMSTRTEVDGVTAEEKGAILKQHSAHGTKLITRQQCSGSSGPKEQLCQSQRLSSARNRSQVVRTTGRV</sequence>
<feature type="compositionally biased region" description="Basic and acidic residues" evidence="1">
    <location>
        <begin position="1"/>
        <end position="12"/>
    </location>
</feature>
<reference evidence="2 4" key="1">
    <citation type="journal article" date="2010" name="BMC Genomics">
        <title>Combination of measures distinguishes pre-miRNAs from other stem-loops in the genome of the newly sequenced Anopheles darlingi.</title>
        <authorList>
            <person name="Mendes N.D."/>
            <person name="Freitas A.T."/>
            <person name="Vasconcelos A.T."/>
            <person name="Sagot M.F."/>
        </authorList>
    </citation>
    <scope>NUCLEOTIDE SEQUENCE</scope>
</reference>
<evidence type="ECO:0000256" key="1">
    <source>
        <dbReference type="SAM" id="MobiDB-lite"/>
    </source>
</evidence>
<feature type="region of interest" description="Disordered" evidence="1">
    <location>
        <begin position="206"/>
        <end position="254"/>
    </location>
</feature>
<organism evidence="2">
    <name type="scientific">Anopheles darlingi</name>
    <name type="common">Mosquito</name>
    <dbReference type="NCBI Taxonomy" id="43151"/>
    <lineage>
        <taxon>Eukaryota</taxon>
        <taxon>Metazoa</taxon>
        <taxon>Ecdysozoa</taxon>
        <taxon>Arthropoda</taxon>
        <taxon>Hexapoda</taxon>
        <taxon>Insecta</taxon>
        <taxon>Pterygota</taxon>
        <taxon>Neoptera</taxon>
        <taxon>Endopterygota</taxon>
        <taxon>Diptera</taxon>
        <taxon>Nematocera</taxon>
        <taxon>Culicoidea</taxon>
        <taxon>Culicidae</taxon>
        <taxon>Anophelinae</taxon>
        <taxon>Anopheles</taxon>
    </lineage>
</organism>
<feature type="region of interest" description="Disordered" evidence="1">
    <location>
        <begin position="1"/>
        <end position="73"/>
    </location>
</feature>
<keyword evidence="4" id="KW-1185">Reference proteome</keyword>
<feature type="compositionally biased region" description="Low complexity" evidence="1">
    <location>
        <begin position="161"/>
        <end position="185"/>
    </location>
</feature>
<dbReference type="STRING" id="43151.W5J238"/>
<feature type="compositionally biased region" description="Polar residues" evidence="1">
    <location>
        <begin position="206"/>
        <end position="220"/>
    </location>
</feature>
<feature type="compositionally biased region" description="Low complexity" evidence="1">
    <location>
        <begin position="90"/>
        <end position="135"/>
    </location>
</feature>
<reference evidence="3" key="4">
    <citation type="submission" date="2015-06" db="UniProtKB">
        <authorList>
            <consortium name="EnsemblMetazoa"/>
        </authorList>
    </citation>
    <scope>IDENTIFICATION</scope>
</reference>
<reference evidence="2" key="3">
    <citation type="journal article" date="2013" name="Nucleic Acids Res.">
        <title>The genome of Anopheles darlingi, the main neotropical malaria vector.</title>
        <authorList>
            <person name="Marinotti O."/>
            <person name="Cerqueira G.C."/>
            <person name="de Almeida L.G."/>
            <person name="Ferro M.I."/>
            <person name="Loreto E.L."/>
            <person name="Zaha A."/>
            <person name="Teixeira S.M."/>
            <person name="Wespiser A.R."/>
            <person name="Almeida E Silva A."/>
            <person name="Schlindwein A.D."/>
            <person name="Pacheco A.C."/>
            <person name="Silva A.L."/>
            <person name="Graveley B.R."/>
            <person name="Walenz B.P."/>
            <person name="Lima Bde A."/>
            <person name="Ribeiro C.A."/>
            <person name="Nunes-Silva C.G."/>
            <person name="de Carvalho C.R."/>
            <person name="Soares C.M."/>
            <person name="de Menezes C.B."/>
            <person name="Matiolli C."/>
            <person name="Caffrey D."/>
            <person name="Araujo D.A."/>
            <person name="de Oliveira D.M."/>
            <person name="Golenbock D."/>
            <person name="Grisard E.C."/>
            <person name="Fantinatti-Garboggini F."/>
            <person name="de Carvalho F.M."/>
            <person name="Barcellos F.G."/>
            <person name="Prosdocimi F."/>
            <person name="May G."/>
            <person name="Azevedo Junior G.M."/>
            <person name="Guimaraes G.M."/>
            <person name="Goldman G.H."/>
            <person name="Padilha I.Q."/>
            <person name="Batista Jda S."/>
            <person name="Ferro J.A."/>
            <person name="Ribeiro J.M."/>
            <person name="Fietto J.L."/>
            <person name="Dabbas K.M."/>
            <person name="Cerdeira L."/>
            <person name="Agnez-Lima L.F."/>
            <person name="Brocchi M."/>
            <person name="de Carvalho M.O."/>
            <person name="Teixeira Mde M."/>
            <person name="Diniz Maia Mde M."/>
            <person name="Goldman M.H."/>
            <person name="Cruz Schneider M.P."/>
            <person name="Felipe M.S."/>
            <person name="Hungria M."/>
            <person name="Nicolas M.F."/>
            <person name="Pereira M."/>
            <person name="Montes M.A."/>
            <person name="Cantao M.E."/>
            <person name="Vincentz M."/>
            <person name="Rafael M.S."/>
            <person name="Silverman N."/>
            <person name="Stoco P.H."/>
            <person name="Souza R.C."/>
            <person name="Vicentini R."/>
            <person name="Gazzinelli R.T."/>
            <person name="Neves Rde O."/>
            <person name="Silva R."/>
            <person name="Astolfi-Filho S."/>
            <person name="Maciel T.E."/>
            <person name="Urmenyi T.P."/>
            <person name="Tadei W.P."/>
            <person name="Camargo E.P."/>
            <person name="de Vasconcelos A.T."/>
        </authorList>
    </citation>
    <scope>NUCLEOTIDE SEQUENCE</scope>
</reference>
<dbReference type="Proteomes" id="UP000000673">
    <property type="component" value="Unassembled WGS sequence"/>
</dbReference>
<protein>
    <submittedName>
        <fullName evidence="2">Sarm1</fullName>
    </submittedName>
</protein>
<dbReference type="VEuPathDB" id="VectorBase:ADAC010095"/>
<feature type="compositionally biased region" description="Low complexity" evidence="1">
    <location>
        <begin position="52"/>
        <end position="73"/>
    </location>
</feature>